<dbReference type="AlphaFoldDB" id="A0A8J2JBN0"/>
<dbReference type="Proteomes" id="UP000708208">
    <property type="component" value="Unassembled WGS sequence"/>
</dbReference>
<name>A0A8J2JBN0_9HEXA</name>
<feature type="region of interest" description="Disordered" evidence="1">
    <location>
        <begin position="54"/>
        <end position="80"/>
    </location>
</feature>
<evidence type="ECO:0000313" key="2">
    <source>
        <dbReference type="EMBL" id="CAG7688071.1"/>
    </source>
</evidence>
<comment type="caution">
    <text evidence="2">The sequence shown here is derived from an EMBL/GenBank/DDBJ whole genome shotgun (WGS) entry which is preliminary data.</text>
</comment>
<gene>
    <name evidence="2" type="ORF">AFUS01_LOCUS3327</name>
</gene>
<evidence type="ECO:0000256" key="1">
    <source>
        <dbReference type="SAM" id="MobiDB-lite"/>
    </source>
</evidence>
<organism evidence="2 3">
    <name type="scientific">Allacma fusca</name>
    <dbReference type="NCBI Taxonomy" id="39272"/>
    <lineage>
        <taxon>Eukaryota</taxon>
        <taxon>Metazoa</taxon>
        <taxon>Ecdysozoa</taxon>
        <taxon>Arthropoda</taxon>
        <taxon>Hexapoda</taxon>
        <taxon>Collembola</taxon>
        <taxon>Symphypleona</taxon>
        <taxon>Sminthuridae</taxon>
        <taxon>Allacma</taxon>
    </lineage>
</organism>
<feature type="non-terminal residue" evidence="2">
    <location>
        <position position="1"/>
    </location>
</feature>
<reference evidence="2" key="1">
    <citation type="submission" date="2021-06" db="EMBL/GenBank/DDBJ databases">
        <authorList>
            <person name="Hodson N. C."/>
            <person name="Mongue J. A."/>
            <person name="Jaron S. K."/>
        </authorList>
    </citation>
    <scope>NUCLEOTIDE SEQUENCE</scope>
</reference>
<protein>
    <submittedName>
        <fullName evidence="2">Uncharacterized protein</fullName>
    </submittedName>
</protein>
<proteinExistence type="predicted"/>
<dbReference type="EMBL" id="CAJVCH010019990">
    <property type="protein sequence ID" value="CAG7688071.1"/>
    <property type="molecule type" value="Genomic_DNA"/>
</dbReference>
<keyword evidence="3" id="KW-1185">Reference proteome</keyword>
<evidence type="ECO:0000313" key="3">
    <source>
        <dbReference type="Proteomes" id="UP000708208"/>
    </source>
</evidence>
<feature type="region of interest" description="Disordered" evidence="1">
    <location>
        <begin position="1"/>
        <end position="20"/>
    </location>
</feature>
<dbReference type="OrthoDB" id="5855668at2759"/>
<sequence length="80" mass="8363">TGAEVTPKFQNVTEDRNEKSNRLAQTQLAAEVLAEIPDQLTGYMKSKNILPGMITKKPGGGSKPAGDKVVEGAAPTEAAP</sequence>
<accession>A0A8J2JBN0</accession>